<evidence type="ECO:0000256" key="1">
    <source>
        <dbReference type="SAM" id="MobiDB-lite"/>
    </source>
</evidence>
<organism evidence="2 3">
    <name type="scientific">Bythopirellula goksoeyrii</name>
    <dbReference type="NCBI Taxonomy" id="1400387"/>
    <lineage>
        <taxon>Bacteria</taxon>
        <taxon>Pseudomonadati</taxon>
        <taxon>Planctomycetota</taxon>
        <taxon>Planctomycetia</taxon>
        <taxon>Pirellulales</taxon>
        <taxon>Lacipirellulaceae</taxon>
        <taxon>Bythopirellula</taxon>
    </lineage>
</organism>
<protein>
    <submittedName>
        <fullName evidence="2">Uncharacterized protein</fullName>
    </submittedName>
</protein>
<accession>A0A5B9Q7K0</accession>
<dbReference type="AlphaFoldDB" id="A0A5B9Q7K0"/>
<gene>
    <name evidence="2" type="ORF">Pr1d_06650</name>
</gene>
<reference evidence="2 3" key="1">
    <citation type="submission" date="2019-08" db="EMBL/GenBank/DDBJ databases">
        <title>Deep-cultivation of Planctomycetes and their phenomic and genomic characterization uncovers novel biology.</title>
        <authorList>
            <person name="Wiegand S."/>
            <person name="Jogler M."/>
            <person name="Boedeker C."/>
            <person name="Pinto D."/>
            <person name="Vollmers J."/>
            <person name="Rivas-Marin E."/>
            <person name="Kohn T."/>
            <person name="Peeters S.H."/>
            <person name="Heuer A."/>
            <person name="Rast P."/>
            <person name="Oberbeckmann S."/>
            <person name="Bunk B."/>
            <person name="Jeske O."/>
            <person name="Meyerdierks A."/>
            <person name="Storesund J.E."/>
            <person name="Kallscheuer N."/>
            <person name="Luecker S."/>
            <person name="Lage O.M."/>
            <person name="Pohl T."/>
            <person name="Merkel B.J."/>
            <person name="Hornburger P."/>
            <person name="Mueller R.-W."/>
            <person name="Bruemmer F."/>
            <person name="Labrenz M."/>
            <person name="Spormann A.M."/>
            <person name="Op den Camp H."/>
            <person name="Overmann J."/>
            <person name="Amann R."/>
            <person name="Jetten M.S.M."/>
            <person name="Mascher T."/>
            <person name="Medema M.H."/>
            <person name="Devos D.P."/>
            <person name="Kaster A.-K."/>
            <person name="Ovreas L."/>
            <person name="Rohde M."/>
            <person name="Galperin M.Y."/>
            <person name="Jogler C."/>
        </authorList>
    </citation>
    <scope>NUCLEOTIDE SEQUENCE [LARGE SCALE GENOMIC DNA]</scope>
    <source>
        <strain evidence="2 3">Pr1d</strain>
    </source>
</reference>
<dbReference type="RefSeq" id="WP_148072173.1">
    <property type="nucleotide sequence ID" value="NZ_CP042913.1"/>
</dbReference>
<sequence>MYERVIGFISGILLCLAVLFLTGAAPTESPNENSALIWSNENITVTVGPQQAFKTLEAAFEWSSKRVFINGGSLTISLAAGEHILQNYDFRNMNARSVFITGPQLEGDMPRVADMTGQKAADIDFIKSKFGAWIEIRGNKIHGLALPYGLGGLDNVAIINRDTYGDGPTRYTISCGLHHSWETSETSASIRLGKVAIIGGVWGINSVGCRVVNKSDLFFAYHYNGGPMHLSSNSQYRSNFAMNHSFQAYVPNAQYGMICHDSSAWMDYNCTIQGANIAFVANGGGARIEARGAEVIDCQVVASGESGGVINIPFHTATNCDASAVNTTLELWKGYAVAHKSVYFAGARSLVNIYQSKLRNIKGDFGFYAVAGGEIFGKAVELNDYYFTKLPQGAFAYADSGSEIILDIAASSPRPDSSDRMVADNGGRIYAQGSTGVTYEPEDSGQMNQEGSLVVQ</sequence>
<proteinExistence type="predicted"/>
<evidence type="ECO:0000313" key="3">
    <source>
        <dbReference type="Proteomes" id="UP000323917"/>
    </source>
</evidence>
<name>A0A5B9Q7K0_9BACT</name>
<dbReference type="KEGG" id="bgok:Pr1d_06650"/>
<evidence type="ECO:0000313" key="2">
    <source>
        <dbReference type="EMBL" id="QEG33402.1"/>
    </source>
</evidence>
<feature type="region of interest" description="Disordered" evidence="1">
    <location>
        <begin position="412"/>
        <end position="456"/>
    </location>
</feature>
<dbReference type="Proteomes" id="UP000323917">
    <property type="component" value="Chromosome"/>
</dbReference>
<keyword evidence="3" id="KW-1185">Reference proteome</keyword>
<feature type="compositionally biased region" description="Polar residues" evidence="1">
    <location>
        <begin position="445"/>
        <end position="456"/>
    </location>
</feature>
<dbReference type="EMBL" id="CP042913">
    <property type="protein sequence ID" value="QEG33402.1"/>
    <property type="molecule type" value="Genomic_DNA"/>
</dbReference>